<evidence type="ECO:0008006" key="4">
    <source>
        <dbReference type="Google" id="ProtNLM"/>
    </source>
</evidence>
<dbReference type="RefSeq" id="WP_145846468.1">
    <property type="nucleotide sequence ID" value="NZ_CP042239.1"/>
</dbReference>
<keyword evidence="1" id="KW-1133">Transmembrane helix</keyword>
<organism evidence="2 3">
    <name type="scientific">Sphingomonas suaedae</name>
    <dbReference type="NCBI Taxonomy" id="2599297"/>
    <lineage>
        <taxon>Bacteria</taxon>
        <taxon>Pseudomonadati</taxon>
        <taxon>Pseudomonadota</taxon>
        <taxon>Alphaproteobacteria</taxon>
        <taxon>Sphingomonadales</taxon>
        <taxon>Sphingomonadaceae</taxon>
        <taxon>Sphingomonas</taxon>
    </lineage>
</organism>
<dbReference type="Proteomes" id="UP000318055">
    <property type="component" value="Chromosome"/>
</dbReference>
<keyword evidence="1" id="KW-0812">Transmembrane</keyword>
<protein>
    <recommendedName>
        <fullName evidence="4">DUF2834 domain-containing protein</fullName>
    </recommendedName>
</protein>
<evidence type="ECO:0000256" key="1">
    <source>
        <dbReference type="SAM" id="Phobius"/>
    </source>
</evidence>
<proteinExistence type="predicted"/>
<gene>
    <name evidence="2" type="ORF">FPZ54_08710</name>
</gene>
<dbReference type="KEGG" id="ssua:FPZ54_08710"/>
<sequence length="113" mass="12485">MRLFQLLLAALWLVLATYTGIVIARHGIDLLPIFFGDVARVAWPGQFNLDFLCFLVLSALWTAWRNGFSTGGLALALALVAFFGGAGFLLPYLLWLTLAERGDMRRVLLGTRA</sequence>
<feature type="transmembrane region" description="Helical" evidence="1">
    <location>
        <begin position="73"/>
        <end position="95"/>
    </location>
</feature>
<feature type="transmembrane region" description="Helical" evidence="1">
    <location>
        <begin position="40"/>
        <end position="61"/>
    </location>
</feature>
<dbReference type="OrthoDB" id="279522at2"/>
<reference evidence="2 3" key="1">
    <citation type="submission" date="2019-07" db="EMBL/GenBank/DDBJ databases">
        <title>Sphingomonas alkalisoli sp. nov., isolated from rhizosphere soil of Suaedae salsa.</title>
        <authorList>
            <person name="Zhang H."/>
            <person name="Xu L."/>
            <person name="Zhang J.-X."/>
            <person name="Sun J.-Q."/>
        </authorList>
    </citation>
    <scope>NUCLEOTIDE SEQUENCE [LARGE SCALE GENOMIC DNA]</scope>
    <source>
        <strain evidence="2 3">XS-10</strain>
    </source>
</reference>
<dbReference type="AlphaFoldDB" id="A0A518RF55"/>
<evidence type="ECO:0000313" key="3">
    <source>
        <dbReference type="Proteomes" id="UP000318055"/>
    </source>
</evidence>
<dbReference type="EMBL" id="CP042239">
    <property type="protein sequence ID" value="QDX26097.1"/>
    <property type="molecule type" value="Genomic_DNA"/>
</dbReference>
<keyword evidence="3" id="KW-1185">Reference proteome</keyword>
<evidence type="ECO:0000313" key="2">
    <source>
        <dbReference type="EMBL" id="QDX26097.1"/>
    </source>
</evidence>
<name>A0A518RF55_9SPHN</name>
<accession>A0A518RF55</accession>
<keyword evidence="1" id="KW-0472">Membrane</keyword>